<evidence type="ECO:0000313" key="2">
    <source>
        <dbReference type="EMBL" id="MDW0109146.1"/>
    </source>
</evidence>
<dbReference type="SMART" id="SM00257">
    <property type="entry name" value="LysM"/>
    <property type="match status" value="1"/>
</dbReference>
<dbReference type="RefSeq" id="WP_317934556.1">
    <property type="nucleotide sequence ID" value="NZ_JAUBDH010000002.1"/>
</dbReference>
<name>A0ABU4FWR0_9BACL</name>
<dbReference type="EMBL" id="JAUBDH010000002">
    <property type="protein sequence ID" value="MDW0109146.1"/>
    <property type="molecule type" value="Genomic_DNA"/>
</dbReference>
<dbReference type="Gene3D" id="3.10.350.10">
    <property type="entry name" value="LysM domain"/>
    <property type="match status" value="1"/>
</dbReference>
<dbReference type="InterPro" id="IPR018392">
    <property type="entry name" value="LysM"/>
</dbReference>
<accession>A0ABU4FWR0</accession>
<proteinExistence type="predicted"/>
<dbReference type="Proteomes" id="UP001280629">
    <property type="component" value="Unassembled WGS sequence"/>
</dbReference>
<feature type="domain" description="LysM" evidence="1">
    <location>
        <begin position="36"/>
        <end position="85"/>
    </location>
</feature>
<gene>
    <name evidence="2" type="ORF">QT716_03665</name>
</gene>
<protein>
    <submittedName>
        <fullName evidence="2">LysM peptidoglycan-binding domain-containing protein</fullName>
    </submittedName>
</protein>
<organism evidence="2 3">
    <name type="scientific">Sporosarcina aquimarina</name>
    <dbReference type="NCBI Taxonomy" id="114975"/>
    <lineage>
        <taxon>Bacteria</taxon>
        <taxon>Bacillati</taxon>
        <taxon>Bacillota</taxon>
        <taxon>Bacilli</taxon>
        <taxon>Bacillales</taxon>
        <taxon>Caryophanaceae</taxon>
        <taxon>Sporosarcina</taxon>
    </lineage>
</organism>
<dbReference type="InterPro" id="IPR036779">
    <property type="entry name" value="LysM_dom_sf"/>
</dbReference>
<dbReference type="Pfam" id="PF01476">
    <property type="entry name" value="LysM"/>
    <property type="match status" value="1"/>
</dbReference>
<comment type="caution">
    <text evidence="2">The sequence shown here is derived from an EMBL/GenBank/DDBJ whole genome shotgun (WGS) entry which is preliminary data.</text>
</comment>
<evidence type="ECO:0000313" key="3">
    <source>
        <dbReference type="Proteomes" id="UP001280629"/>
    </source>
</evidence>
<sequence>MTIIQNNKNIIAAFILFAVLTFVLIQKLSVPQDYVEVTIIEGDTLTHLAERYAGDMPSEQWMREVSALNNLNGSVIVAGDDLKLPAYIEVGLDDTRLVLAEEGE</sequence>
<evidence type="ECO:0000259" key="1">
    <source>
        <dbReference type="SMART" id="SM00257"/>
    </source>
</evidence>
<reference evidence="2 3" key="1">
    <citation type="submission" date="2023-06" db="EMBL/GenBank/DDBJ databases">
        <title>Sporosarcina sp. nov., isolated from Korean traditional fermented seafood 'Jeotgal'.</title>
        <authorList>
            <person name="Yang A.-I."/>
            <person name="Shin N.-R."/>
        </authorList>
    </citation>
    <scope>NUCLEOTIDE SEQUENCE [LARGE SCALE GENOMIC DNA]</scope>
    <source>
        <strain evidence="2 3">KCTC3840</strain>
    </source>
</reference>
<keyword evidence="3" id="KW-1185">Reference proteome</keyword>